<gene>
    <name evidence="2" type="ORF">GCM10010218_41730</name>
</gene>
<keyword evidence="3" id="KW-1185">Reference proteome</keyword>
<reference evidence="2" key="2">
    <citation type="submission" date="2020-09" db="EMBL/GenBank/DDBJ databases">
        <authorList>
            <person name="Sun Q."/>
            <person name="Ohkuma M."/>
        </authorList>
    </citation>
    <scope>NUCLEOTIDE SEQUENCE</scope>
    <source>
        <strain evidence="2">JCM 4059</strain>
    </source>
</reference>
<proteinExistence type="predicted"/>
<evidence type="ECO:0000313" key="3">
    <source>
        <dbReference type="Proteomes" id="UP000638313"/>
    </source>
</evidence>
<evidence type="ECO:0000256" key="1">
    <source>
        <dbReference type="SAM" id="SignalP"/>
    </source>
</evidence>
<feature type="chain" id="PRO_5037195328" description="Secreted protein" evidence="1">
    <location>
        <begin position="31"/>
        <end position="151"/>
    </location>
</feature>
<organism evidence="2 3">
    <name type="scientific">Streptomyces mashuensis</name>
    <dbReference type="NCBI Taxonomy" id="33904"/>
    <lineage>
        <taxon>Bacteria</taxon>
        <taxon>Bacillati</taxon>
        <taxon>Actinomycetota</taxon>
        <taxon>Actinomycetes</taxon>
        <taxon>Kitasatosporales</taxon>
        <taxon>Streptomycetaceae</taxon>
        <taxon>Streptomyces</taxon>
    </lineage>
</organism>
<reference evidence="2" key="1">
    <citation type="journal article" date="2014" name="Int. J. Syst. Evol. Microbiol.">
        <title>Complete genome sequence of Corynebacterium casei LMG S-19264T (=DSM 44701T), isolated from a smear-ripened cheese.</title>
        <authorList>
            <consortium name="US DOE Joint Genome Institute (JGI-PGF)"/>
            <person name="Walter F."/>
            <person name="Albersmeier A."/>
            <person name="Kalinowski J."/>
            <person name="Ruckert C."/>
        </authorList>
    </citation>
    <scope>NUCLEOTIDE SEQUENCE</scope>
    <source>
        <strain evidence="2">JCM 4059</strain>
    </source>
</reference>
<evidence type="ECO:0000313" key="2">
    <source>
        <dbReference type="EMBL" id="GHF55825.1"/>
    </source>
</evidence>
<accession>A0A919B699</accession>
<feature type="signal peptide" evidence="1">
    <location>
        <begin position="1"/>
        <end position="30"/>
    </location>
</feature>
<name>A0A919B699_9ACTN</name>
<dbReference type="Proteomes" id="UP000638313">
    <property type="component" value="Unassembled WGS sequence"/>
</dbReference>
<dbReference type="EMBL" id="BNBD01000008">
    <property type="protein sequence ID" value="GHF55825.1"/>
    <property type="molecule type" value="Genomic_DNA"/>
</dbReference>
<sequence length="151" mass="16013">MGTAPHRPRAWTALALAAGILVTGAPVALAAAPEAAGTTADATCAMRGGQAHRDNLGNIFTTDLYCDNLPSDVMGRSSFDAPVTGRIKRSPSWFTCWTEGEAPVGQTRVWYYTQGDEVVAQPGLKGWGVVPARVVEAPQHPFPGLPRCPWV</sequence>
<protein>
    <recommendedName>
        <fullName evidence="4">Secreted protein</fullName>
    </recommendedName>
</protein>
<dbReference type="RefSeq" id="WP_190131160.1">
    <property type="nucleotide sequence ID" value="NZ_BNBD01000008.1"/>
</dbReference>
<keyword evidence="1" id="KW-0732">Signal</keyword>
<dbReference type="AlphaFoldDB" id="A0A919B699"/>
<comment type="caution">
    <text evidence="2">The sequence shown here is derived from an EMBL/GenBank/DDBJ whole genome shotgun (WGS) entry which is preliminary data.</text>
</comment>
<evidence type="ECO:0008006" key="4">
    <source>
        <dbReference type="Google" id="ProtNLM"/>
    </source>
</evidence>